<dbReference type="EMBL" id="JBDIML010000002">
    <property type="protein sequence ID" value="MEN2766833.1"/>
    <property type="molecule type" value="Genomic_DNA"/>
</dbReference>
<sequence length="94" mass="10999">MFFFIIIGFLVFFLFFNWLLGHQKGNIVLDLDDRYINRKKYVAAIQTQLESEGREVTYVGNNIFIIDGKKYMFTERNVSMGGVPLQRTVLQPVD</sequence>
<gene>
    <name evidence="1" type="ORF">ABC228_06525</name>
</gene>
<organism evidence="1 2">
    <name type="scientific">Ornithinibacillus xuwenensis</name>
    <dbReference type="NCBI Taxonomy" id="3144668"/>
    <lineage>
        <taxon>Bacteria</taxon>
        <taxon>Bacillati</taxon>
        <taxon>Bacillota</taxon>
        <taxon>Bacilli</taxon>
        <taxon>Bacillales</taxon>
        <taxon>Bacillaceae</taxon>
        <taxon>Ornithinibacillus</taxon>
    </lineage>
</organism>
<accession>A0ABU9XH49</accession>
<name>A0ABU9XH49_9BACI</name>
<keyword evidence="2" id="KW-1185">Reference proteome</keyword>
<evidence type="ECO:0000313" key="2">
    <source>
        <dbReference type="Proteomes" id="UP001444625"/>
    </source>
</evidence>
<dbReference type="Proteomes" id="UP001444625">
    <property type="component" value="Unassembled WGS sequence"/>
</dbReference>
<comment type="caution">
    <text evidence="1">The sequence shown here is derived from an EMBL/GenBank/DDBJ whole genome shotgun (WGS) entry which is preliminary data.</text>
</comment>
<dbReference type="RefSeq" id="WP_345824302.1">
    <property type="nucleotide sequence ID" value="NZ_JBDIML010000002.1"/>
</dbReference>
<proteinExistence type="predicted"/>
<protein>
    <submittedName>
        <fullName evidence="1">Uncharacterized protein</fullName>
    </submittedName>
</protein>
<evidence type="ECO:0000313" key="1">
    <source>
        <dbReference type="EMBL" id="MEN2766833.1"/>
    </source>
</evidence>
<reference evidence="1 2" key="1">
    <citation type="submission" date="2024-05" db="EMBL/GenBank/DDBJ databases">
        <authorList>
            <person name="Haq I."/>
            <person name="Ullah Z."/>
            <person name="Ahmad R."/>
            <person name="Li M."/>
            <person name="Tong Y."/>
        </authorList>
    </citation>
    <scope>NUCLEOTIDE SEQUENCE [LARGE SCALE GENOMIC DNA]</scope>
    <source>
        <strain evidence="1 2">16A2E</strain>
    </source>
</reference>